<keyword evidence="3" id="KW-1185">Reference proteome</keyword>
<dbReference type="PANTHER" id="PTHR34693">
    <property type="entry name" value="PROTEIN PAR32"/>
    <property type="match status" value="1"/>
</dbReference>
<dbReference type="Proteomes" id="UP001201980">
    <property type="component" value="Unassembled WGS sequence"/>
</dbReference>
<dbReference type="EMBL" id="JAKWBI020000538">
    <property type="protein sequence ID" value="KAJ2894032.1"/>
    <property type="molecule type" value="Genomic_DNA"/>
</dbReference>
<name>A0AAD5RIF6_9PEZI</name>
<feature type="region of interest" description="Disordered" evidence="1">
    <location>
        <begin position="201"/>
        <end position="255"/>
    </location>
</feature>
<feature type="region of interest" description="Disordered" evidence="1">
    <location>
        <begin position="143"/>
        <end position="178"/>
    </location>
</feature>
<evidence type="ECO:0000313" key="2">
    <source>
        <dbReference type="EMBL" id="KAJ2894032.1"/>
    </source>
</evidence>
<organism evidence="2 3">
    <name type="scientific">Zalerion maritima</name>
    <dbReference type="NCBI Taxonomy" id="339359"/>
    <lineage>
        <taxon>Eukaryota</taxon>
        <taxon>Fungi</taxon>
        <taxon>Dikarya</taxon>
        <taxon>Ascomycota</taxon>
        <taxon>Pezizomycotina</taxon>
        <taxon>Sordariomycetes</taxon>
        <taxon>Lulworthiomycetidae</taxon>
        <taxon>Lulworthiales</taxon>
        <taxon>Lulworthiaceae</taxon>
        <taxon>Zalerion</taxon>
    </lineage>
</organism>
<accession>A0AAD5RIF6</accession>
<evidence type="ECO:0000313" key="3">
    <source>
        <dbReference type="Proteomes" id="UP001201980"/>
    </source>
</evidence>
<dbReference type="AlphaFoldDB" id="A0AAD5RIF6"/>
<sequence length="255" mass="27145">MSSALISSLRSTFDSSATARAAGPSGFCCTLDGAGRRRELMHSRGCRTNTAFHVLDHCIKEARQGTKCDLVVHTPPTTFPDLWTMATINLKNIHNYPSNYTTTNTIKMSSVNSAFTVSEPHPTVTKGAYIHSGRGGAGNYFRAPQTTPSSGVATRVSSTTSAAPRRFYSGRGGAGNAHVATEAPTLDLNEEYLRIQHRDANDAGHVGRGGAGNFFKSSGSSAKSQTSSRRSSNESDNSSRSSGFWARLSGASLHH</sequence>
<evidence type="ECO:0000256" key="1">
    <source>
        <dbReference type="SAM" id="MobiDB-lite"/>
    </source>
</evidence>
<reference evidence="2" key="1">
    <citation type="submission" date="2022-07" db="EMBL/GenBank/DDBJ databases">
        <title>Draft genome sequence of Zalerion maritima ATCC 34329, a (micro)plastics degrading marine fungus.</title>
        <authorList>
            <person name="Paco A."/>
            <person name="Goncalves M.F.M."/>
            <person name="Rocha-Santos T.A.P."/>
            <person name="Alves A."/>
        </authorList>
    </citation>
    <scope>NUCLEOTIDE SEQUENCE</scope>
    <source>
        <strain evidence="2">ATCC 34329</strain>
    </source>
</reference>
<protein>
    <submittedName>
        <fullName evidence="2">Uncharacterized protein</fullName>
    </submittedName>
</protein>
<feature type="compositionally biased region" description="Low complexity" evidence="1">
    <location>
        <begin position="217"/>
        <end position="242"/>
    </location>
</feature>
<feature type="compositionally biased region" description="Polar residues" evidence="1">
    <location>
        <begin position="144"/>
        <end position="162"/>
    </location>
</feature>
<comment type="caution">
    <text evidence="2">The sequence shown here is derived from an EMBL/GenBank/DDBJ whole genome shotgun (WGS) entry which is preliminary data.</text>
</comment>
<proteinExistence type="predicted"/>
<dbReference type="InterPro" id="IPR022024">
    <property type="entry name" value="DUF3602"/>
</dbReference>
<dbReference type="Pfam" id="PF12223">
    <property type="entry name" value="DUF3602"/>
    <property type="match status" value="1"/>
</dbReference>
<dbReference type="InterPro" id="IPR053203">
    <property type="entry name" value="Cisplatin_resist-associated"/>
</dbReference>
<gene>
    <name evidence="2" type="ORF">MKZ38_007974</name>
</gene>
<dbReference type="PANTHER" id="PTHR34693:SF2">
    <property type="entry name" value="DUF3602 DOMAIN-CONTAINING PROTEIN"/>
    <property type="match status" value="1"/>
</dbReference>